<proteinExistence type="predicted"/>
<evidence type="ECO:0000256" key="1">
    <source>
        <dbReference type="SAM" id="MobiDB-lite"/>
    </source>
</evidence>
<evidence type="ECO:0008006" key="5">
    <source>
        <dbReference type="Google" id="ProtNLM"/>
    </source>
</evidence>
<protein>
    <recommendedName>
        <fullName evidence="5">Lipoprotein</fullName>
    </recommendedName>
</protein>
<feature type="chain" id="PRO_5011582868" description="Lipoprotein" evidence="2">
    <location>
        <begin position="24"/>
        <end position="269"/>
    </location>
</feature>
<dbReference type="AlphaFoldDB" id="A0A1H9TFC7"/>
<accession>A0A1H9TFC7</accession>
<dbReference type="PROSITE" id="PS51257">
    <property type="entry name" value="PROKAR_LIPOPROTEIN"/>
    <property type="match status" value="1"/>
</dbReference>
<feature type="signal peptide" evidence="2">
    <location>
        <begin position="1"/>
        <end position="23"/>
    </location>
</feature>
<gene>
    <name evidence="3" type="ORF">SAMN04488559_11275</name>
</gene>
<feature type="region of interest" description="Disordered" evidence="1">
    <location>
        <begin position="109"/>
        <end position="162"/>
    </location>
</feature>
<keyword evidence="2" id="KW-0732">Signal</keyword>
<feature type="compositionally biased region" description="Acidic residues" evidence="1">
    <location>
        <begin position="129"/>
        <end position="140"/>
    </location>
</feature>
<evidence type="ECO:0000313" key="3">
    <source>
        <dbReference type="EMBL" id="SER95313.1"/>
    </source>
</evidence>
<dbReference type="RefSeq" id="WP_092652876.1">
    <property type="nucleotide sequence ID" value="NZ_FOHA01000012.1"/>
</dbReference>
<evidence type="ECO:0000256" key="2">
    <source>
        <dbReference type="SAM" id="SignalP"/>
    </source>
</evidence>
<feature type="compositionally biased region" description="Basic and acidic residues" evidence="1">
    <location>
        <begin position="114"/>
        <end position="128"/>
    </location>
</feature>
<dbReference type="Proteomes" id="UP000198948">
    <property type="component" value="Unassembled WGS sequence"/>
</dbReference>
<sequence length="269" mass="30475">MKKLRLSVATLIAAILMVGCGGASLEKTLTEGDGTWYLENEYSSGELSLTFESKDEVTIGMGGHSETVEYTISKKKDSITVKDPDDESNTLVLKVLKVEKEKISIESSGTKGTLVKDKGEHKADKSSKDEEEEDDEDEEEDRAKSKKSSNKESSKYADMQEELEENGIEVDTYGYSAVTFTASKNVDHDYFQLMINIYSDEASDAELATEEDQDYDETFRFEIENGKMVEYYAKEKSDFNKLKEFLEITGYSDDELIEFSEWYLEENSN</sequence>
<organism evidence="3 4">
    <name type="scientific">Isobaculum melis</name>
    <dbReference type="NCBI Taxonomy" id="142588"/>
    <lineage>
        <taxon>Bacteria</taxon>
        <taxon>Bacillati</taxon>
        <taxon>Bacillota</taxon>
        <taxon>Bacilli</taxon>
        <taxon>Lactobacillales</taxon>
        <taxon>Carnobacteriaceae</taxon>
        <taxon>Isobaculum</taxon>
    </lineage>
</organism>
<keyword evidence="4" id="KW-1185">Reference proteome</keyword>
<name>A0A1H9TFC7_9LACT</name>
<reference evidence="3 4" key="1">
    <citation type="submission" date="2016-10" db="EMBL/GenBank/DDBJ databases">
        <authorList>
            <person name="de Groot N.N."/>
        </authorList>
    </citation>
    <scope>NUCLEOTIDE SEQUENCE [LARGE SCALE GENOMIC DNA]</scope>
    <source>
        <strain evidence="3 4">DSM 13760</strain>
    </source>
</reference>
<evidence type="ECO:0000313" key="4">
    <source>
        <dbReference type="Proteomes" id="UP000198948"/>
    </source>
</evidence>
<dbReference type="EMBL" id="FOHA01000012">
    <property type="protein sequence ID" value="SER95313.1"/>
    <property type="molecule type" value="Genomic_DNA"/>
</dbReference>